<dbReference type="EMBL" id="VSIX01000050">
    <property type="protein sequence ID" value="TYB31162.1"/>
    <property type="molecule type" value="Genomic_DNA"/>
</dbReference>
<sequence>MKKFLLFFTFMILFSLIFPQRDQMGMGHISESDFGYGYCGGYGHRWMQRNLPTEFYRKYEDMITQNREKIENLYDEKYDVSEQIRTELEKRNPDWDEVENLMNRQKDINDQIWKIMMEENLRIYKNLPYEERKMLNKTYRKNYRQDYMHHR</sequence>
<keyword evidence="2" id="KW-1185">Reference proteome</keyword>
<organism evidence="1 2">
    <name type="scientific">Candidatus Mcinerneyibacterium aminivorans</name>
    <dbReference type="NCBI Taxonomy" id="2703815"/>
    <lineage>
        <taxon>Bacteria</taxon>
        <taxon>Candidatus Macinerneyibacteriota</taxon>
        <taxon>Candidatus Mcinerneyibacteria</taxon>
        <taxon>Candidatus Mcinerneyibacteriales</taxon>
        <taxon>Candidatus Mcinerneyibacteriaceae</taxon>
        <taxon>Candidatus Mcinerneyibacterium</taxon>
    </lineage>
</organism>
<proteinExistence type="predicted"/>
<evidence type="ECO:0008006" key="3">
    <source>
        <dbReference type="Google" id="ProtNLM"/>
    </source>
</evidence>
<reference evidence="1" key="1">
    <citation type="submission" date="2019-08" db="EMBL/GenBank/DDBJ databases">
        <title>Genomic characterization of a novel candidate phylum (ARYD3) from a high temperature, high salinity tertiary oil reservoir in north central Oklahoma, USA.</title>
        <authorList>
            <person name="Youssef N.H."/>
            <person name="Yadav A."/>
            <person name="Elshahed M.S."/>
        </authorList>
    </citation>
    <scope>NUCLEOTIDE SEQUENCE [LARGE SCALE GENOMIC DNA]</scope>
    <source>
        <strain evidence="1">ARYD3</strain>
    </source>
</reference>
<name>A0A5D0MFG8_9BACT</name>
<comment type="caution">
    <text evidence="1">The sequence shown here is derived from an EMBL/GenBank/DDBJ whole genome shotgun (WGS) entry which is preliminary data.</text>
</comment>
<dbReference type="AlphaFoldDB" id="A0A5D0MFG8"/>
<accession>A0A5D0MFG8</accession>
<evidence type="ECO:0000313" key="2">
    <source>
        <dbReference type="Proteomes" id="UP000324143"/>
    </source>
</evidence>
<gene>
    <name evidence="1" type="ORF">FXF47_05530</name>
</gene>
<evidence type="ECO:0000313" key="1">
    <source>
        <dbReference type="EMBL" id="TYB31162.1"/>
    </source>
</evidence>
<dbReference type="Proteomes" id="UP000324143">
    <property type="component" value="Unassembled WGS sequence"/>
</dbReference>
<protein>
    <recommendedName>
        <fullName evidence="3">Periplasmic heavy metal sensor</fullName>
    </recommendedName>
</protein>